<comment type="caution">
    <text evidence="1">The sequence shown here is derived from an EMBL/GenBank/DDBJ whole genome shotgun (WGS) entry which is preliminary data.</text>
</comment>
<accession>A0A8H4X633</accession>
<dbReference type="Gene3D" id="3.30.465.10">
    <property type="match status" value="1"/>
</dbReference>
<evidence type="ECO:0000313" key="1">
    <source>
        <dbReference type="EMBL" id="KAF4962449.1"/>
    </source>
</evidence>
<dbReference type="InterPro" id="IPR029063">
    <property type="entry name" value="SAM-dependent_MTases_sf"/>
</dbReference>
<evidence type="ECO:0000313" key="2">
    <source>
        <dbReference type="Proteomes" id="UP000622797"/>
    </source>
</evidence>
<proteinExistence type="predicted"/>
<dbReference type="InterPro" id="IPR036318">
    <property type="entry name" value="FAD-bd_PCMH-like_sf"/>
</dbReference>
<gene>
    <name evidence="1" type="ORF">FSARC_9478</name>
</gene>
<dbReference type="OrthoDB" id="363185at2759"/>
<organism evidence="1 2">
    <name type="scientific">Fusarium sarcochroum</name>
    <dbReference type="NCBI Taxonomy" id="1208366"/>
    <lineage>
        <taxon>Eukaryota</taxon>
        <taxon>Fungi</taxon>
        <taxon>Dikarya</taxon>
        <taxon>Ascomycota</taxon>
        <taxon>Pezizomycotina</taxon>
        <taxon>Sordariomycetes</taxon>
        <taxon>Hypocreomycetidae</taxon>
        <taxon>Hypocreales</taxon>
        <taxon>Nectriaceae</taxon>
        <taxon>Fusarium</taxon>
        <taxon>Fusarium lateritium species complex</taxon>
    </lineage>
</organism>
<keyword evidence="2" id="KW-1185">Reference proteome</keyword>
<dbReference type="GO" id="GO:0050660">
    <property type="term" value="F:flavin adenine dinucleotide binding"/>
    <property type="evidence" value="ECO:0007669"/>
    <property type="project" value="InterPro"/>
</dbReference>
<protein>
    <submittedName>
        <fullName evidence="1">Uncharacterized protein</fullName>
    </submittedName>
</protein>
<reference evidence="1" key="1">
    <citation type="journal article" date="2020" name="BMC Genomics">
        <title>Correction to: Identification and distribution of gene clusters required for synthesis of sphingolipid metabolism inhibitors in diverse species of the filamentous fungus Fusarium.</title>
        <authorList>
            <person name="Kim H.S."/>
            <person name="Lohmar J.M."/>
            <person name="Busman M."/>
            <person name="Brown D.W."/>
            <person name="Naumann T.A."/>
            <person name="Divon H.H."/>
            <person name="Lysoe E."/>
            <person name="Uhlig S."/>
            <person name="Proctor R.H."/>
        </authorList>
    </citation>
    <scope>NUCLEOTIDE SEQUENCE</scope>
    <source>
        <strain evidence="1">NRRL 20472</strain>
    </source>
</reference>
<dbReference type="SUPFAM" id="SSF53335">
    <property type="entry name" value="S-adenosyl-L-methionine-dependent methyltransferases"/>
    <property type="match status" value="1"/>
</dbReference>
<sequence length="376" mass="42267">MATISALKRALRQQVDDTTSPTKALSDAQYSDGFDLLVQGAEWKAYQDFAIHQLSLLLGPLFNSRNQISVLEIGPGPKSVLGYLSSHLKRKISKYTAFEPNLLFAARLEEWLDSASETGSSLPCLKSTTVHRKPFTLNSDTVAMEDADQKFHVILFCHNMYGMKSNQQYIEHALEFLVEQPEDGLVVVFHHDDPLYLDGLVCHRSVSFPGGVTRIADDDQVLDRFAPFIAGFLMRDEHEHSVVQTEWRIACRALARHDEAYPNYLGFSSPGTMLAFTRHATKLPELTAQVPLVEDHKVKNREARLHHPAAVVKPTTTLHVQQCVRWALKDGVGLTIVGGGHSGHCRWPNVVSVDMGALTKYTFWMPRMEMKALFVW</sequence>
<dbReference type="Gene3D" id="3.40.50.150">
    <property type="entry name" value="Vaccinia Virus protein VP39"/>
    <property type="match status" value="1"/>
</dbReference>
<name>A0A8H4X633_9HYPO</name>
<dbReference type="AlphaFoldDB" id="A0A8H4X633"/>
<dbReference type="InterPro" id="IPR016169">
    <property type="entry name" value="FAD-bd_PCMH_sub2"/>
</dbReference>
<dbReference type="EMBL" id="JABEXW010000540">
    <property type="protein sequence ID" value="KAF4962449.1"/>
    <property type="molecule type" value="Genomic_DNA"/>
</dbReference>
<dbReference type="SUPFAM" id="SSF56176">
    <property type="entry name" value="FAD-binding/transporter-associated domain-like"/>
    <property type="match status" value="1"/>
</dbReference>
<reference evidence="1" key="2">
    <citation type="submission" date="2020-05" db="EMBL/GenBank/DDBJ databases">
        <authorList>
            <person name="Kim H.-S."/>
            <person name="Proctor R.H."/>
            <person name="Brown D.W."/>
        </authorList>
    </citation>
    <scope>NUCLEOTIDE SEQUENCE</scope>
    <source>
        <strain evidence="1">NRRL 20472</strain>
    </source>
</reference>
<dbReference type="Proteomes" id="UP000622797">
    <property type="component" value="Unassembled WGS sequence"/>
</dbReference>